<comment type="similarity">
    <text evidence="3">Belongs to the leucine-binding protein family.</text>
</comment>
<dbReference type="InterPro" id="IPR028082">
    <property type="entry name" value="Peripla_BP_I"/>
</dbReference>
<dbReference type="Pfam" id="PF00496">
    <property type="entry name" value="SBP_bac_5"/>
    <property type="match status" value="1"/>
</dbReference>
<gene>
    <name evidence="9" type="ORF">BECKLPF1236A_GA0070988_1002714</name>
    <name evidence="10" type="ORF">BECKLPF1236C_GA0070990_100284</name>
</gene>
<dbReference type="CDD" id="cd08504">
    <property type="entry name" value="PBP2_OppA"/>
    <property type="match status" value="1"/>
</dbReference>
<organism evidence="9">
    <name type="scientific">Candidatus Kentrum sp. LPFa</name>
    <dbReference type="NCBI Taxonomy" id="2126335"/>
    <lineage>
        <taxon>Bacteria</taxon>
        <taxon>Pseudomonadati</taxon>
        <taxon>Pseudomonadota</taxon>
        <taxon>Gammaproteobacteria</taxon>
        <taxon>Candidatus Kentrum</taxon>
    </lineage>
</organism>
<dbReference type="EMBL" id="CAADFM010000027">
    <property type="protein sequence ID" value="VFK09786.1"/>
    <property type="molecule type" value="Genomic_DNA"/>
</dbReference>
<dbReference type="SUPFAM" id="SSF53822">
    <property type="entry name" value="Periplasmic binding protein-like I"/>
    <property type="match status" value="1"/>
</dbReference>
<dbReference type="SUPFAM" id="SSF53850">
    <property type="entry name" value="Periplasmic binding protein-like II"/>
    <property type="match status" value="1"/>
</dbReference>
<dbReference type="GO" id="GO:0015833">
    <property type="term" value="P:peptide transport"/>
    <property type="evidence" value="ECO:0007669"/>
    <property type="project" value="TreeGrafter"/>
</dbReference>
<dbReference type="EMBL" id="CAADFP010000028">
    <property type="protein sequence ID" value="VFK25970.1"/>
    <property type="molecule type" value="Genomic_DNA"/>
</dbReference>
<dbReference type="Gene3D" id="3.10.105.10">
    <property type="entry name" value="Dipeptide-binding Protein, Domain 3"/>
    <property type="match status" value="1"/>
</dbReference>
<dbReference type="Gene3D" id="3.40.190.10">
    <property type="entry name" value="Periplasmic binding protein-like II"/>
    <property type="match status" value="1"/>
</dbReference>
<feature type="transmembrane region" description="Helical" evidence="6">
    <location>
        <begin position="48"/>
        <end position="69"/>
    </location>
</feature>
<evidence type="ECO:0000259" key="8">
    <source>
        <dbReference type="Pfam" id="PF13458"/>
    </source>
</evidence>
<name>A0A450VYN0_9GAMM</name>
<accession>A0A450VYN0</accession>
<evidence type="ECO:0000256" key="4">
    <source>
        <dbReference type="ARBA" id="ARBA00022448"/>
    </source>
</evidence>
<dbReference type="GO" id="GO:1904680">
    <property type="term" value="F:peptide transmembrane transporter activity"/>
    <property type="evidence" value="ECO:0007669"/>
    <property type="project" value="TreeGrafter"/>
</dbReference>
<evidence type="ECO:0000256" key="1">
    <source>
        <dbReference type="ARBA" id="ARBA00004196"/>
    </source>
</evidence>
<dbReference type="Pfam" id="PF13458">
    <property type="entry name" value="Peripla_BP_6"/>
    <property type="match status" value="1"/>
</dbReference>
<dbReference type="GO" id="GO:0030313">
    <property type="term" value="C:cell envelope"/>
    <property type="evidence" value="ECO:0007669"/>
    <property type="project" value="UniProtKB-SubCell"/>
</dbReference>
<reference evidence="9" key="1">
    <citation type="submission" date="2019-02" db="EMBL/GenBank/DDBJ databases">
        <authorList>
            <person name="Gruber-Vodicka R. H."/>
            <person name="Seah K. B. B."/>
        </authorList>
    </citation>
    <scope>NUCLEOTIDE SEQUENCE</scope>
    <source>
        <strain evidence="9">BECK_S312</strain>
        <strain evidence="10">BECK_S426</strain>
    </source>
</reference>
<evidence type="ECO:0000256" key="5">
    <source>
        <dbReference type="ARBA" id="ARBA00022729"/>
    </source>
</evidence>
<keyword evidence="5" id="KW-0732">Signal</keyword>
<dbReference type="CDD" id="cd06344">
    <property type="entry name" value="PBP1_ABC_HAAT-like"/>
    <property type="match status" value="1"/>
</dbReference>
<protein>
    <submittedName>
        <fullName evidence="9">ABC-type oligopeptide transport system, substrate-binding protein</fullName>
    </submittedName>
</protein>
<dbReference type="InterPro" id="IPR000914">
    <property type="entry name" value="SBP_5_dom"/>
</dbReference>
<evidence type="ECO:0000313" key="10">
    <source>
        <dbReference type="EMBL" id="VFK25970.1"/>
    </source>
</evidence>
<feature type="transmembrane region" description="Helical" evidence="6">
    <location>
        <begin position="6"/>
        <end position="27"/>
    </location>
</feature>
<evidence type="ECO:0000256" key="3">
    <source>
        <dbReference type="ARBA" id="ARBA00010062"/>
    </source>
</evidence>
<comment type="similarity">
    <text evidence="2">Belongs to the bacterial solute-binding protein 5 family.</text>
</comment>
<keyword evidence="6" id="KW-1133">Transmembrane helix</keyword>
<feature type="domain" description="Leucine-binding protein" evidence="8">
    <location>
        <begin position="108"/>
        <end position="421"/>
    </location>
</feature>
<evidence type="ECO:0000259" key="7">
    <source>
        <dbReference type="Pfam" id="PF00496"/>
    </source>
</evidence>
<dbReference type="PANTHER" id="PTHR30290:SF10">
    <property type="entry name" value="PERIPLASMIC OLIGOPEPTIDE-BINDING PROTEIN-RELATED"/>
    <property type="match status" value="1"/>
</dbReference>
<keyword evidence="4" id="KW-0813">Transport</keyword>
<dbReference type="Gene3D" id="3.90.76.10">
    <property type="entry name" value="Dipeptide-binding Protein, Domain 1"/>
    <property type="match status" value="1"/>
</dbReference>
<keyword evidence="6" id="KW-0812">Transmembrane</keyword>
<sequence>MTRKFSWAFLVPAVSCLGYDMLGYNMFCYNNHSVDDSDPNPRKTDPLGSMRGLVAGLRLFCVLILLWPITGCDDFSRQSEKRARAAAEAEAEEILLAIVDSSSSPSLFTQGVALAIEEFNDERIIKQKLIAQYYDDRNKAPKARSLARKLAGNENVVVVIGHLSSATAIAASIVYERAGVVLITPSATQSRLIRQESRFTFRNIPTDEVFGREAARYVKRHQYKKVAIIYDQELATRRLAELFHKAADDAGIEVVAVRFYSNWETDYRELITKLVKDVGFDALFLSGILPQGAEMIKQLRAMGVQAPIISGIGLDSYRLMDVAGKAAENTTVATVFNPKRPRNLTRDFIRHFKERYGIEPDTWAAQGYDAVKLLTHAMVESGSRIPAVLASTLRFVENWEGVTGKYSMTLNGDVLGKEIYFKTLKNKIFTFQKRPGKKVDPFETIEEETLRIGVEQGEIHLDPCHVREGMSAELAEQLFLGLTDIDPDDLKPVPALATSWIKSNQGKTYRFHLRKDARWTNGRPVTAHDVAWAVRRNVLPATGCWEVDLLFALENGRTIHAGKGDPTQLGVKVIDDYTIEFDLERPIHFFPRMLNRFVYRPLPTPTIEDFGKSWTHPERIVTNGAYRLAAWEPNMLMALKRNDDYYDSAKVHIPEIRYFFLRSRAMGLTLYRSGKLDALGGNNYLPISSDGYASIRTDKALYAQLSEFPLFKSYGYGFRLHRFPMNNLLVRKAITAALDRDMIVELIAHPHETSATFTPIRLLPTTDSELTSGLDAELGIPFNPNQATLWLAEAGYPEGRGFPEITLLHEDESYHRRLAQAVKASLEFYLRLNVELLAYPPEEDRGRALMRLDPHLFQLDWTAAYPHANNFIESNFHPGARYSHTGWWDNLFIRLLASAQSESSPKIRAELFRWAERMITYSGCAVAPIYSERTRMLVHPRITNWHHMPFGGQYLRDWRFRETSIKIQ</sequence>
<dbReference type="PANTHER" id="PTHR30290">
    <property type="entry name" value="PERIPLASMIC BINDING COMPONENT OF ABC TRANSPORTER"/>
    <property type="match status" value="1"/>
</dbReference>
<proteinExistence type="inferred from homology"/>
<keyword evidence="6" id="KW-0472">Membrane</keyword>
<dbReference type="InterPro" id="IPR028081">
    <property type="entry name" value="Leu-bd"/>
</dbReference>
<dbReference type="InterPro" id="IPR039424">
    <property type="entry name" value="SBP_5"/>
</dbReference>
<evidence type="ECO:0000256" key="6">
    <source>
        <dbReference type="SAM" id="Phobius"/>
    </source>
</evidence>
<dbReference type="Gene3D" id="3.40.50.2300">
    <property type="match status" value="2"/>
</dbReference>
<evidence type="ECO:0000256" key="2">
    <source>
        <dbReference type="ARBA" id="ARBA00005695"/>
    </source>
</evidence>
<dbReference type="AlphaFoldDB" id="A0A450VYN0"/>
<comment type="subcellular location">
    <subcellularLocation>
        <location evidence="1">Cell envelope</location>
    </subcellularLocation>
</comment>
<feature type="domain" description="Solute-binding protein family 5" evidence="7">
    <location>
        <begin position="491"/>
        <end position="880"/>
    </location>
</feature>
<evidence type="ECO:0000313" key="9">
    <source>
        <dbReference type="EMBL" id="VFK09786.1"/>
    </source>
</evidence>
<dbReference type="FunFam" id="3.90.76.10:FF:000001">
    <property type="entry name" value="Oligopeptide ABC transporter substrate-binding protein"/>
    <property type="match status" value="1"/>
</dbReference>